<dbReference type="SUPFAM" id="SSF53335">
    <property type="entry name" value="S-adenosyl-L-methionine-dependent methyltransferases"/>
    <property type="match status" value="1"/>
</dbReference>
<organism evidence="2 3">
    <name type="scientific">Actinokineospora auranticolor</name>
    <dbReference type="NCBI Taxonomy" id="155976"/>
    <lineage>
        <taxon>Bacteria</taxon>
        <taxon>Bacillati</taxon>
        <taxon>Actinomycetota</taxon>
        <taxon>Actinomycetes</taxon>
        <taxon>Pseudonocardiales</taxon>
        <taxon>Pseudonocardiaceae</taxon>
        <taxon>Actinokineospora</taxon>
    </lineage>
</organism>
<keyword evidence="3" id="KW-1185">Reference proteome</keyword>
<accession>A0A2S6GCN5</accession>
<gene>
    <name evidence="2" type="ORF">CLV40_13710</name>
</gene>
<dbReference type="Pfam" id="PF13847">
    <property type="entry name" value="Methyltransf_31"/>
    <property type="match status" value="1"/>
</dbReference>
<name>A0A2S6GCN5_9PSEU</name>
<evidence type="ECO:0000259" key="1">
    <source>
        <dbReference type="Pfam" id="PF13847"/>
    </source>
</evidence>
<keyword evidence="2" id="KW-0489">Methyltransferase</keyword>
<comment type="caution">
    <text evidence="2">The sequence shown here is derived from an EMBL/GenBank/DDBJ whole genome shotgun (WGS) entry which is preliminary data.</text>
</comment>
<protein>
    <submittedName>
        <fullName evidence="2">Methyltransferase family protein</fullName>
    </submittedName>
</protein>
<dbReference type="GO" id="GO:0032259">
    <property type="term" value="P:methylation"/>
    <property type="evidence" value="ECO:0007669"/>
    <property type="project" value="UniProtKB-KW"/>
</dbReference>
<dbReference type="InterPro" id="IPR025714">
    <property type="entry name" value="Methyltranfer_dom"/>
</dbReference>
<evidence type="ECO:0000313" key="3">
    <source>
        <dbReference type="Proteomes" id="UP000239203"/>
    </source>
</evidence>
<keyword evidence="2" id="KW-0808">Transferase</keyword>
<dbReference type="InterPro" id="IPR029063">
    <property type="entry name" value="SAM-dependent_MTases_sf"/>
</dbReference>
<dbReference type="GO" id="GO:0008168">
    <property type="term" value="F:methyltransferase activity"/>
    <property type="evidence" value="ECO:0007669"/>
    <property type="project" value="UniProtKB-KW"/>
</dbReference>
<reference evidence="2 3" key="1">
    <citation type="submission" date="2018-02" db="EMBL/GenBank/DDBJ databases">
        <title>Genomic Encyclopedia of Archaeal and Bacterial Type Strains, Phase II (KMG-II): from individual species to whole genera.</title>
        <authorList>
            <person name="Goeker M."/>
        </authorList>
    </citation>
    <scope>NUCLEOTIDE SEQUENCE [LARGE SCALE GENOMIC DNA]</scope>
    <source>
        <strain evidence="2 3">YU 961-1</strain>
    </source>
</reference>
<sequence>MHWPPGCVTLHAMTDPEIPPLHDDLIFHGPLSESRADQLVRSLGPLAGRHVVDLGCGWAEFLLRAVATDPTATGHGVDLDQAAIEHGRAAASARGLGTRVTLEVGDAGAWSGSADILIVNGASQVFGGEPTRHTVNALEAGKRLLRPGGRLLLGEGFWEREPSAENLRRMPITREEYRSMADLVDLTTEHGYRPLWISQASLDEWDTFQSQHALGWEKWLSTHQGHPAFDEVKAKADTHRSFWLHGWRTVLGMAYLTLALA</sequence>
<dbReference type="EMBL" id="PTIX01000037">
    <property type="protein sequence ID" value="PPK62040.1"/>
    <property type="molecule type" value="Genomic_DNA"/>
</dbReference>
<evidence type="ECO:0000313" key="2">
    <source>
        <dbReference type="EMBL" id="PPK62040.1"/>
    </source>
</evidence>
<proteinExistence type="predicted"/>
<dbReference type="AlphaFoldDB" id="A0A2S6GCN5"/>
<dbReference type="Gene3D" id="3.40.50.150">
    <property type="entry name" value="Vaccinia Virus protein VP39"/>
    <property type="match status" value="1"/>
</dbReference>
<feature type="domain" description="Methyltransferase" evidence="1">
    <location>
        <begin position="48"/>
        <end position="155"/>
    </location>
</feature>
<dbReference type="Proteomes" id="UP000239203">
    <property type="component" value="Unassembled WGS sequence"/>
</dbReference>
<dbReference type="CDD" id="cd02440">
    <property type="entry name" value="AdoMet_MTases"/>
    <property type="match status" value="1"/>
</dbReference>